<dbReference type="Proteomes" id="UP001172684">
    <property type="component" value="Unassembled WGS sequence"/>
</dbReference>
<evidence type="ECO:0000313" key="2">
    <source>
        <dbReference type="EMBL" id="KAJ9668062.1"/>
    </source>
</evidence>
<feature type="compositionally biased region" description="Basic and acidic residues" evidence="1">
    <location>
        <begin position="416"/>
        <end position="427"/>
    </location>
</feature>
<feature type="region of interest" description="Disordered" evidence="1">
    <location>
        <begin position="257"/>
        <end position="551"/>
    </location>
</feature>
<gene>
    <name evidence="2" type="ORF">H2201_001868</name>
</gene>
<comment type="caution">
    <text evidence="2">The sequence shown here is derived from an EMBL/GenBank/DDBJ whole genome shotgun (WGS) entry which is preliminary data.</text>
</comment>
<name>A0ABQ9P6Q0_9PEZI</name>
<keyword evidence="3" id="KW-1185">Reference proteome</keyword>
<feature type="region of interest" description="Disordered" evidence="1">
    <location>
        <begin position="1"/>
        <end position="24"/>
    </location>
</feature>
<evidence type="ECO:0000256" key="1">
    <source>
        <dbReference type="SAM" id="MobiDB-lite"/>
    </source>
</evidence>
<organism evidence="2 3">
    <name type="scientific">Coniosporium apollinis</name>
    <dbReference type="NCBI Taxonomy" id="61459"/>
    <lineage>
        <taxon>Eukaryota</taxon>
        <taxon>Fungi</taxon>
        <taxon>Dikarya</taxon>
        <taxon>Ascomycota</taxon>
        <taxon>Pezizomycotina</taxon>
        <taxon>Dothideomycetes</taxon>
        <taxon>Dothideomycetes incertae sedis</taxon>
        <taxon>Coniosporium</taxon>
    </lineage>
</organism>
<feature type="compositionally biased region" description="Acidic residues" evidence="1">
    <location>
        <begin position="509"/>
        <end position="531"/>
    </location>
</feature>
<protein>
    <recommendedName>
        <fullName evidence="4">RRM domain-containing protein</fullName>
    </recommendedName>
</protein>
<feature type="compositionally biased region" description="Basic and acidic residues" evidence="1">
    <location>
        <begin position="96"/>
        <end position="109"/>
    </location>
</feature>
<accession>A0ABQ9P6Q0</accession>
<evidence type="ECO:0000313" key="3">
    <source>
        <dbReference type="Proteomes" id="UP001172684"/>
    </source>
</evidence>
<sequence length="597" mass="65898">MPGAQALTALRAPTQPPVTGTKDTPERVRLHIAPLNPTLLKAIVPPSLLPSATNISYHTIQTFPEKSYGYVELPTMEAQKLKKKLNGSILKGSKIRIEDARPEKRKAGDPADADSAAEEQAEKPVKRRKKQKKEEGVIPGFELPEGRKIKRGWTEPAEKAKGKKSKDKDKTKKQKTEVSKYSKEPEMLFKTVVPPNKAEMKPEKKEKNKEKEKEKKKSRPGKKPVTVHELSKTMKYAKFLKDSQVSKDAKMVSEYVEGKGWTDAQGNVVEPESERRSKRKRGTATDGETEAPAAKTKASKRSAKPTVTELGSSEPEESAVVEDEADEKLSVNRHIKTPSKAQPQHVQKVKEVDIPQEPAGQDDDEDSDVSSVVSSSSSDASSSSSESDLQSSSASDGEETEEAAESAIPATPTAKPDADSPPKEVHPLEALFKRPKTPGSGGAPKPAPINTSFSFFDADAADEDEDSAAANQPMTPFTRQDLDYRGLRSAAPTPDTAGIGLKFRVPWKDDDEEGAEDHADEEGDGMADVEIDANSTPLGNKRSELNKVDDEEMPESDFAKWFWEHRGETNRAWKRRRREVLKAKRQRENRKLGRRIV</sequence>
<feature type="compositionally biased region" description="Acidic residues" evidence="1">
    <location>
        <begin position="314"/>
        <end position="326"/>
    </location>
</feature>
<feature type="compositionally biased region" description="Low complexity" evidence="1">
    <location>
        <begin position="369"/>
        <end position="395"/>
    </location>
</feature>
<reference evidence="2" key="1">
    <citation type="submission" date="2022-10" db="EMBL/GenBank/DDBJ databases">
        <title>Culturing micro-colonial fungi from biological soil crusts in the Mojave desert and describing Neophaeococcomyces mojavensis, and introducing the new genera and species Taxawa tesnikishii.</title>
        <authorList>
            <person name="Kurbessoian T."/>
            <person name="Stajich J.E."/>
        </authorList>
    </citation>
    <scope>NUCLEOTIDE SEQUENCE</scope>
    <source>
        <strain evidence="2">TK_1</strain>
    </source>
</reference>
<feature type="compositionally biased region" description="Basic and acidic residues" evidence="1">
    <location>
        <begin position="144"/>
        <end position="187"/>
    </location>
</feature>
<feature type="compositionally biased region" description="Basic and acidic residues" evidence="1">
    <location>
        <begin position="198"/>
        <end position="215"/>
    </location>
</feature>
<feature type="region of interest" description="Disordered" evidence="1">
    <location>
        <begin position="96"/>
        <end position="229"/>
    </location>
</feature>
<evidence type="ECO:0008006" key="4">
    <source>
        <dbReference type="Google" id="ProtNLM"/>
    </source>
</evidence>
<dbReference type="EMBL" id="JAPDRL010000009">
    <property type="protein sequence ID" value="KAJ9668062.1"/>
    <property type="molecule type" value="Genomic_DNA"/>
</dbReference>
<proteinExistence type="predicted"/>